<comment type="caution">
    <text evidence="1">The sequence shown here is derived from an EMBL/GenBank/DDBJ whole genome shotgun (WGS) entry which is preliminary data.</text>
</comment>
<gene>
    <name evidence="1" type="ORF">BCB93_005302</name>
</gene>
<sequence>MFNSLTDAKVNALLKDAKQKAANPGTSENERAMAVAIWELAEEVKRNRMQYTRVYQQFDGASWKDIEEAEYSACKEEKKTVRILHEAATPITVEIPDHRYFENDDLPGDVIRIIDEILHEQGLTVKITHNK</sequence>
<organism evidence="1 2">
    <name type="scientific">Escherichia coli</name>
    <dbReference type="NCBI Taxonomy" id="562"/>
    <lineage>
        <taxon>Bacteria</taxon>
        <taxon>Pseudomonadati</taxon>
        <taxon>Pseudomonadota</taxon>
        <taxon>Gammaproteobacteria</taxon>
        <taxon>Enterobacterales</taxon>
        <taxon>Enterobacteriaceae</taxon>
        <taxon>Escherichia</taxon>
    </lineage>
</organism>
<protein>
    <submittedName>
        <fullName evidence="1">Uncharacterized protein</fullName>
    </submittedName>
</protein>
<dbReference type="EMBL" id="AASZRA010000089">
    <property type="protein sequence ID" value="EFI6955509.1"/>
    <property type="molecule type" value="Genomic_DNA"/>
</dbReference>
<name>A0AAI9BC20_ECOLX</name>
<dbReference type="AlphaFoldDB" id="A0AAI9BC20"/>
<proteinExistence type="predicted"/>
<dbReference type="RefSeq" id="WP_065226845.1">
    <property type="nucleotide sequence ID" value="NZ_CP012497.1"/>
</dbReference>
<dbReference type="Proteomes" id="UP000775646">
    <property type="component" value="Unassembled WGS sequence"/>
</dbReference>
<evidence type="ECO:0000313" key="1">
    <source>
        <dbReference type="EMBL" id="EFI6955509.1"/>
    </source>
</evidence>
<evidence type="ECO:0000313" key="2">
    <source>
        <dbReference type="Proteomes" id="UP000775646"/>
    </source>
</evidence>
<accession>A0AAI9BC20</accession>
<reference evidence="1" key="1">
    <citation type="submission" date="2020-02" db="EMBL/GenBank/DDBJ databases">
        <authorList>
            <consortium name="GenomeTrakr network: Whole genome sequencing for foodborne pathogen traceback"/>
        </authorList>
    </citation>
    <scope>NUCLEOTIDE SEQUENCE</scope>
    <source>
        <strain evidence="1">CFSAN046653</strain>
    </source>
</reference>